<evidence type="ECO:0000256" key="3">
    <source>
        <dbReference type="ARBA" id="ARBA00049244"/>
    </source>
</evidence>
<comment type="caution">
    <text evidence="6">The sequence shown here is derived from an EMBL/GenBank/DDBJ whole genome shotgun (WGS) entry which is preliminary data.</text>
</comment>
<dbReference type="Gene3D" id="3.30.70.370">
    <property type="match status" value="1"/>
</dbReference>
<evidence type="ECO:0000313" key="7">
    <source>
        <dbReference type="Proteomes" id="UP000325307"/>
    </source>
</evidence>
<evidence type="ECO:0000256" key="4">
    <source>
        <dbReference type="SAM" id="MobiDB-lite"/>
    </source>
</evidence>
<evidence type="ECO:0000256" key="2">
    <source>
        <dbReference type="ARBA" id="ARBA00022705"/>
    </source>
</evidence>
<dbReference type="SUPFAM" id="SSF56672">
    <property type="entry name" value="DNA/RNA polymerases"/>
    <property type="match status" value="1"/>
</dbReference>
<dbReference type="Proteomes" id="UP000325307">
    <property type="component" value="Unassembled WGS sequence"/>
</dbReference>
<keyword evidence="6" id="KW-0540">Nuclease</keyword>
<organism evidence="6 7">
    <name type="scientific">Zafaria cholistanensis</name>
    <dbReference type="NCBI Taxonomy" id="1682741"/>
    <lineage>
        <taxon>Bacteria</taxon>
        <taxon>Bacillati</taxon>
        <taxon>Actinomycetota</taxon>
        <taxon>Actinomycetes</taxon>
        <taxon>Micrococcales</taxon>
        <taxon>Micrococcaceae</taxon>
        <taxon>Zafaria</taxon>
    </lineage>
</organism>
<dbReference type="EMBL" id="BKDJ01000003">
    <property type="protein sequence ID" value="GER22440.1"/>
    <property type="molecule type" value="Genomic_DNA"/>
</dbReference>
<dbReference type="InterPro" id="IPR001098">
    <property type="entry name" value="DNA-dir_DNA_pol_A_palm_dom"/>
</dbReference>
<dbReference type="RefSeq" id="WP_149956075.1">
    <property type="nucleotide sequence ID" value="NZ_BKDJ01000003.1"/>
</dbReference>
<dbReference type="InterPro" id="IPR043502">
    <property type="entry name" value="DNA/RNA_pol_sf"/>
</dbReference>
<dbReference type="GO" id="GO:0006261">
    <property type="term" value="P:DNA-templated DNA replication"/>
    <property type="evidence" value="ECO:0007669"/>
    <property type="project" value="InterPro"/>
</dbReference>
<name>A0A5A7NNR6_9MICC</name>
<keyword evidence="7" id="KW-1185">Reference proteome</keyword>
<evidence type="ECO:0000256" key="1">
    <source>
        <dbReference type="ARBA" id="ARBA00012417"/>
    </source>
</evidence>
<dbReference type="Gene3D" id="1.10.150.20">
    <property type="entry name" value="5' to 3' exonuclease, C-terminal subdomain"/>
    <property type="match status" value="1"/>
</dbReference>
<dbReference type="GO" id="GO:0003887">
    <property type="term" value="F:DNA-directed DNA polymerase activity"/>
    <property type="evidence" value="ECO:0007669"/>
    <property type="project" value="UniProtKB-EC"/>
</dbReference>
<dbReference type="InterPro" id="IPR002298">
    <property type="entry name" value="DNA_polymerase_A"/>
</dbReference>
<evidence type="ECO:0000313" key="6">
    <source>
        <dbReference type="EMBL" id="GER22440.1"/>
    </source>
</evidence>
<dbReference type="SMART" id="SM00482">
    <property type="entry name" value="POLAc"/>
    <property type="match status" value="1"/>
</dbReference>
<evidence type="ECO:0000259" key="5">
    <source>
        <dbReference type="SMART" id="SM00482"/>
    </source>
</evidence>
<dbReference type="GO" id="GO:0003677">
    <property type="term" value="F:DNA binding"/>
    <property type="evidence" value="ECO:0007669"/>
    <property type="project" value="InterPro"/>
</dbReference>
<keyword evidence="6" id="KW-0269">Exonuclease</keyword>
<dbReference type="PANTHER" id="PTHR10133:SF27">
    <property type="entry name" value="DNA POLYMERASE NU"/>
    <property type="match status" value="1"/>
</dbReference>
<dbReference type="OrthoDB" id="4414061at2"/>
<dbReference type="GO" id="GO:0004527">
    <property type="term" value="F:exonuclease activity"/>
    <property type="evidence" value="ECO:0007669"/>
    <property type="project" value="UniProtKB-KW"/>
</dbReference>
<dbReference type="EC" id="2.7.7.7" evidence="1"/>
<sequence length="574" mass="61616">MPRYAVLATHSLTPPAPGPGAEAGGPTAVVLLLDGAGKAQGPPAVVARDRLPAAVAALEEQGVRWVWERTTDWYPDLLRAGADVSRAHDVALCRTILRFSAAAADTAYVRDLRSRPVDDGLEAPAHLLPPTRVSEHQSALFEEPQDDSTAAEAVAAEFRDQLAALPPTPAGRRLHLLLAAESAGALVAAEMTHHGVPWRRDLHAGLLERALGPRTPAGVRPARLEELADQLRVLLDAPGLNPDSPQELLRALHRAGIEAHSTRQWELEEFTHPAIAPLLRYKKLSRLHTANGWAWLDTWIADGRFRPEYVVGGVVTGRWASRGGGALQIPHAVRAAARADPGRMLVVADAAQLEPRILAVLARDTALAAAARGSDLYQGIADLGFGGDRAHAKMAVLGAMYGATTGESGRLMPQLAATFPRAVGFVEKAARQGETGGTVSSHLGRCSPPPSERWRAAQRTETAEQQRRADQLARARGRFTRNFVVQASAAEWALCWLGELRRRLRAERAAGRDLGDLVFFLHDEVMLHVPAEAADEVSALVQECARRAAELMFGAVPVDFPVGVAVVASYAEAK</sequence>
<dbReference type="NCBIfam" id="NF011538">
    <property type="entry name" value="PRK14975.1-1"/>
    <property type="match status" value="1"/>
</dbReference>
<keyword evidence="2" id="KW-0235">DNA replication</keyword>
<feature type="domain" description="DNA-directed DNA polymerase family A palm" evidence="5">
    <location>
        <begin position="330"/>
        <end position="533"/>
    </location>
</feature>
<dbReference type="CDD" id="cd06444">
    <property type="entry name" value="DNA_pol_A"/>
    <property type="match status" value="1"/>
</dbReference>
<dbReference type="GO" id="GO:0006302">
    <property type="term" value="P:double-strand break repair"/>
    <property type="evidence" value="ECO:0007669"/>
    <property type="project" value="TreeGrafter"/>
</dbReference>
<feature type="region of interest" description="Disordered" evidence="4">
    <location>
        <begin position="433"/>
        <end position="452"/>
    </location>
</feature>
<proteinExistence type="predicted"/>
<comment type="catalytic activity">
    <reaction evidence="3">
        <text>DNA(n) + a 2'-deoxyribonucleoside 5'-triphosphate = DNA(n+1) + diphosphate</text>
        <dbReference type="Rhea" id="RHEA:22508"/>
        <dbReference type="Rhea" id="RHEA-COMP:17339"/>
        <dbReference type="Rhea" id="RHEA-COMP:17340"/>
        <dbReference type="ChEBI" id="CHEBI:33019"/>
        <dbReference type="ChEBI" id="CHEBI:61560"/>
        <dbReference type="ChEBI" id="CHEBI:173112"/>
        <dbReference type="EC" id="2.7.7.7"/>
    </reaction>
</comment>
<reference evidence="6 7" key="1">
    <citation type="submission" date="2019-09" db="EMBL/GenBank/DDBJ databases">
        <title>Arthrobacter zafarii sp. nov., a moderately thermotolerant and halotolerant actinobacterium isolated from Cholistan desert soil of Pakistan.</title>
        <authorList>
            <person name="Amin A."/>
            <person name="Ahmed I."/>
            <person name="Khalid N."/>
            <person name="Schumann P."/>
            <person name="Busse H.J."/>
            <person name="Khan I.U."/>
            <person name="Li S."/>
            <person name="Li W.J."/>
        </authorList>
    </citation>
    <scope>NUCLEOTIDE SEQUENCE [LARGE SCALE GENOMIC DNA]</scope>
    <source>
        <strain evidence="6 7">NCCP-1664</strain>
    </source>
</reference>
<protein>
    <recommendedName>
        <fullName evidence="1">DNA-directed DNA polymerase</fullName>
        <ecNumber evidence="1">2.7.7.7</ecNumber>
    </recommendedName>
</protein>
<dbReference type="AlphaFoldDB" id="A0A5A7NNR6"/>
<gene>
    <name evidence="6" type="ORF">NCCP1664_09370</name>
</gene>
<keyword evidence="6" id="KW-0378">Hydrolase</keyword>
<dbReference type="PANTHER" id="PTHR10133">
    <property type="entry name" value="DNA POLYMERASE I"/>
    <property type="match status" value="1"/>
</dbReference>
<dbReference type="Pfam" id="PF00476">
    <property type="entry name" value="DNA_pol_A"/>
    <property type="match status" value="1"/>
</dbReference>
<accession>A0A5A7NNR6</accession>